<proteinExistence type="predicted"/>
<reference evidence="2" key="1">
    <citation type="submission" date="2016-03" db="EMBL/GenBank/DDBJ databases">
        <title>WGS of SAMN04393274.</title>
        <authorList>
            <person name="Adams M."/>
            <person name="Sutton G."/>
            <person name="Nelson K."/>
            <person name="Thaden J."/>
            <person name="Fowler V."/>
            <person name="Mccorrison J."/>
            <person name="Sanka R."/>
            <person name="Brinkac L."/>
            <person name="Nierman W."/>
        </authorList>
    </citation>
    <scope>NUCLEOTIDE SEQUENCE [LARGE SCALE GENOMIC DNA]</scope>
    <source>
        <strain evidence="2">GN06232</strain>
    </source>
</reference>
<name>A0ABR5YRK4_9ENTR</name>
<keyword evidence="2" id="KW-1185">Reference proteome</keyword>
<comment type="caution">
    <text evidence="1">The sequence shown here is derived from an EMBL/GenBank/DDBJ whole genome shotgun (WGS) entry which is preliminary data.</text>
</comment>
<dbReference type="EMBL" id="LVVA01000005">
    <property type="protein sequence ID" value="KZR34955.1"/>
    <property type="molecule type" value="Genomic_DNA"/>
</dbReference>
<sequence length="67" mass="6901">MTGSRARRNGVAPYMASMPLVLIDAMPEAQETARLSGAAGTAAASGVLRHGMEARRAETAWLALCGA</sequence>
<dbReference type="RefSeq" id="WP_063449781.1">
    <property type="nucleotide sequence ID" value="NZ_LVVA01000005.1"/>
</dbReference>
<evidence type="ECO:0000313" key="1">
    <source>
        <dbReference type="EMBL" id="KZR34955.1"/>
    </source>
</evidence>
<dbReference type="Proteomes" id="UP000076880">
    <property type="component" value="Unassembled WGS sequence"/>
</dbReference>
<protein>
    <submittedName>
        <fullName evidence="1">Uncharacterized protein</fullName>
    </submittedName>
</protein>
<evidence type="ECO:0000313" key="2">
    <source>
        <dbReference type="Proteomes" id="UP000076880"/>
    </source>
</evidence>
<accession>A0ABR5YRK4</accession>
<organism evidence="1 2">
    <name type="scientific">Enterobacter genomosp. S</name>
    <dbReference type="NCBI Taxonomy" id="2364151"/>
    <lineage>
        <taxon>Bacteria</taxon>
        <taxon>Pseudomonadati</taxon>
        <taxon>Pseudomonadota</taxon>
        <taxon>Gammaproteobacteria</taxon>
        <taxon>Enterobacterales</taxon>
        <taxon>Enterobacteriaceae</taxon>
        <taxon>Enterobacter</taxon>
        <taxon>Enterobacter cloacae complex</taxon>
        <taxon>Enterobacter cloacae complex clade S</taxon>
    </lineage>
</organism>
<gene>
    <name evidence="1" type="ORF">A3466_18030</name>
</gene>